<keyword evidence="6" id="KW-0067">ATP-binding</keyword>
<evidence type="ECO:0000256" key="1">
    <source>
        <dbReference type="ARBA" id="ARBA00003618"/>
    </source>
</evidence>
<evidence type="ECO:0000256" key="3">
    <source>
        <dbReference type="ARBA" id="ARBA00021315"/>
    </source>
</evidence>
<keyword evidence="7 9" id="KW-0234">DNA repair</keyword>
<proteinExistence type="inferred from homology"/>
<dbReference type="InterPro" id="IPR027417">
    <property type="entry name" value="P-loop_NTPase"/>
</dbReference>
<accession>A0A257LT34</accession>
<comment type="similarity">
    <text evidence="2 9">Belongs to the RecN family.</text>
</comment>
<dbReference type="AlphaFoldDB" id="A0A257LT34"/>
<dbReference type="InterPro" id="IPR003395">
    <property type="entry name" value="RecF/RecN/SMC_N"/>
</dbReference>
<evidence type="ECO:0000256" key="6">
    <source>
        <dbReference type="ARBA" id="ARBA00022840"/>
    </source>
</evidence>
<dbReference type="CDD" id="cd03241">
    <property type="entry name" value="ABC_RecN"/>
    <property type="match status" value="2"/>
</dbReference>
<dbReference type="EMBL" id="NMUJ01000048">
    <property type="protein sequence ID" value="OYV02827.1"/>
    <property type="molecule type" value="Genomic_DNA"/>
</dbReference>
<dbReference type="PANTHER" id="PTHR11059:SF0">
    <property type="entry name" value="DNA REPAIR PROTEIN RECN"/>
    <property type="match status" value="1"/>
</dbReference>
<dbReference type="NCBIfam" id="TIGR00634">
    <property type="entry name" value="recN"/>
    <property type="match status" value="1"/>
</dbReference>
<keyword evidence="4" id="KW-0547">Nucleotide-binding</keyword>
<dbReference type="PANTHER" id="PTHR11059">
    <property type="entry name" value="DNA REPAIR PROTEIN RECN"/>
    <property type="match status" value="1"/>
</dbReference>
<evidence type="ECO:0000256" key="9">
    <source>
        <dbReference type="PIRNR" id="PIRNR003128"/>
    </source>
</evidence>
<organism evidence="12 13">
    <name type="scientific">candidate division WOR-3 bacterium 4484_18</name>
    <dbReference type="NCBI Taxonomy" id="2020626"/>
    <lineage>
        <taxon>Bacteria</taxon>
        <taxon>Bacteria division WOR-3</taxon>
    </lineage>
</organism>
<dbReference type="GO" id="GO:0009432">
    <property type="term" value="P:SOS response"/>
    <property type="evidence" value="ECO:0007669"/>
    <property type="project" value="TreeGrafter"/>
</dbReference>
<comment type="function">
    <text evidence="1 9">May be involved in recombinational repair of damaged DNA.</text>
</comment>
<evidence type="ECO:0000256" key="5">
    <source>
        <dbReference type="ARBA" id="ARBA00022763"/>
    </source>
</evidence>
<dbReference type="GO" id="GO:0006310">
    <property type="term" value="P:DNA recombination"/>
    <property type="evidence" value="ECO:0007669"/>
    <property type="project" value="InterPro"/>
</dbReference>
<reference evidence="13" key="1">
    <citation type="submission" date="2017-07" db="EMBL/GenBank/DDBJ databases">
        <title>Novel pathways for hydrocarbon cycling and metabolic interdependencies in hydrothermal sediment communities.</title>
        <authorList>
            <person name="Dombrowski N."/>
            <person name="Seitz K."/>
            <person name="Teske A."/>
            <person name="Baker B."/>
        </authorList>
    </citation>
    <scope>NUCLEOTIDE SEQUENCE [LARGE SCALE GENOMIC DNA]</scope>
</reference>
<evidence type="ECO:0000259" key="11">
    <source>
        <dbReference type="Pfam" id="PF02463"/>
    </source>
</evidence>
<sequence length="502" mass="57443">MLATLKEIRIRNFSLIEDVKVDLPSGLSIITGETGAGKTIFVHALEVLLGGKISTDDIRVGTDVATVEGYFQVAADLANHIANRWGICFEQNELFLKRTITRDGRSRAWVNASPVPIKVLREIGETICDFHGQHTHQSLLDPRNHLLYLDAFLDIEAKRGQLTHVWEEWVKQRRELDNLLNRLSDMREKADFYKFEIERLERLNLHEGEEEELTSRIKLLENSETIASLVNELYDLLYAGEEAVLDKINQIIKKWGSLQQYVDGADRYLSQLESMLYELEDIVPFLEDIRSNIEYSPDELDTLRSRYMELQEAKRRYGKSSIKELLEYYERLKQELASLDLGEMEVDKLRQREHELREEVERLAGELSELRRAGKHQLEQKVEAELHALGMPNARFRVKIETKETDATGKDKVEFLFSANPGEPLGPLRKIASGGELSRTMLALKSILAEKDTVSILVFDEIDAGVSGRIADIVGERMDKLADSHQIICITHLPQIASFACR</sequence>
<dbReference type="Pfam" id="PF02463">
    <property type="entry name" value="SMC_N"/>
    <property type="match status" value="1"/>
</dbReference>
<keyword evidence="5 9" id="KW-0227">DNA damage</keyword>
<evidence type="ECO:0000256" key="2">
    <source>
        <dbReference type="ARBA" id="ARBA00009441"/>
    </source>
</evidence>
<dbReference type="GO" id="GO:0005524">
    <property type="term" value="F:ATP binding"/>
    <property type="evidence" value="ECO:0007669"/>
    <property type="project" value="UniProtKB-KW"/>
</dbReference>
<feature type="domain" description="RecF/RecN/SMC N-terminal" evidence="11">
    <location>
        <begin position="5"/>
        <end position="495"/>
    </location>
</feature>
<evidence type="ECO:0000256" key="7">
    <source>
        <dbReference type="ARBA" id="ARBA00023204"/>
    </source>
</evidence>
<evidence type="ECO:0000256" key="10">
    <source>
        <dbReference type="SAM" id="Coils"/>
    </source>
</evidence>
<keyword evidence="10" id="KW-0175">Coiled coil</keyword>
<gene>
    <name evidence="12" type="primary">recN</name>
    <name evidence="12" type="ORF">CGW93_03635</name>
</gene>
<evidence type="ECO:0000313" key="12">
    <source>
        <dbReference type="EMBL" id="OYV02827.1"/>
    </source>
</evidence>
<evidence type="ECO:0000256" key="8">
    <source>
        <dbReference type="ARBA" id="ARBA00033408"/>
    </source>
</evidence>
<protein>
    <recommendedName>
        <fullName evidence="3 9">DNA repair protein RecN</fullName>
    </recommendedName>
    <alternativeName>
        <fullName evidence="8 9">Recombination protein N</fullName>
    </alternativeName>
</protein>
<dbReference type="PIRSF" id="PIRSF003128">
    <property type="entry name" value="RecN"/>
    <property type="match status" value="1"/>
</dbReference>
<evidence type="ECO:0000313" key="13">
    <source>
        <dbReference type="Proteomes" id="UP000216312"/>
    </source>
</evidence>
<dbReference type="Gene3D" id="3.40.50.300">
    <property type="entry name" value="P-loop containing nucleotide triphosphate hydrolases"/>
    <property type="match status" value="2"/>
</dbReference>
<name>A0A257LT34_UNCW3</name>
<dbReference type="GO" id="GO:0043590">
    <property type="term" value="C:bacterial nucleoid"/>
    <property type="evidence" value="ECO:0007669"/>
    <property type="project" value="TreeGrafter"/>
</dbReference>
<comment type="caution">
    <text evidence="12">The sequence shown here is derived from an EMBL/GenBank/DDBJ whole genome shotgun (WGS) entry which is preliminary data.</text>
</comment>
<feature type="coiled-coil region" evidence="10">
    <location>
        <begin position="169"/>
        <end position="223"/>
    </location>
</feature>
<dbReference type="SUPFAM" id="SSF52540">
    <property type="entry name" value="P-loop containing nucleoside triphosphate hydrolases"/>
    <property type="match status" value="1"/>
</dbReference>
<dbReference type="GO" id="GO:0006281">
    <property type="term" value="P:DNA repair"/>
    <property type="evidence" value="ECO:0007669"/>
    <property type="project" value="UniProtKB-KW"/>
</dbReference>
<feature type="coiled-coil region" evidence="10">
    <location>
        <begin position="339"/>
        <end position="373"/>
    </location>
</feature>
<dbReference type="Proteomes" id="UP000216312">
    <property type="component" value="Unassembled WGS sequence"/>
</dbReference>
<evidence type="ECO:0000256" key="4">
    <source>
        <dbReference type="ARBA" id="ARBA00022741"/>
    </source>
</evidence>
<dbReference type="InterPro" id="IPR004604">
    <property type="entry name" value="DNA_recomb/repair_RecN"/>
</dbReference>